<reference evidence="2 3" key="1">
    <citation type="journal article" date="2017" name="Genome Announc.">
        <title>Complete Genome Sequence of Burkholderia stabilis FERMP-21014.</title>
        <authorList>
            <person name="Konishi K."/>
            <person name="Kumagai T."/>
            <person name="Sakasegawa S."/>
            <person name="Tamura T."/>
        </authorList>
    </citation>
    <scope>NUCLEOTIDE SEQUENCE [LARGE SCALE GENOMIC DNA]</scope>
    <source>
        <strain evidence="2 3">FERMP-21014</strain>
    </source>
</reference>
<dbReference type="EMBL" id="AP018112">
    <property type="protein sequence ID" value="BAX63236.1"/>
    <property type="molecule type" value="Genomic_DNA"/>
</dbReference>
<evidence type="ECO:0008006" key="4">
    <source>
        <dbReference type="Google" id="ProtNLM"/>
    </source>
</evidence>
<sequence>MSQILSTYNIVDVLTAFDVEKILGYQKPHNQLSKDPTKPTLLPSGGYDEVYMITTDRNVISGQAGSNLSMRAEVNDVVRWRTISLTDVADYKCFIHTFKFLYVSTPNDPPLSTPKFEHTHPSEPDPAPGWPNNGVKERPGSDFYWHATAQRPGTATYTFVVAVYQHHGELVGYFQWDPSITIRY</sequence>
<protein>
    <recommendedName>
        <fullName evidence="4">Inclusion body protein</fullName>
    </recommendedName>
</protein>
<evidence type="ECO:0000313" key="3">
    <source>
        <dbReference type="Proteomes" id="UP000218432"/>
    </source>
</evidence>
<dbReference type="Proteomes" id="UP000218432">
    <property type="component" value="Chromosome 2"/>
</dbReference>
<dbReference type="InterPro" id="IPR021087">
    <property type="entry name" value="Uncharacterised_PixA/AidA"/>
</dbReference>
<proteinExistence type="predicted"/>
<feature type="region of interest" description="Disordered" evidence="1">
    <location>
        <begin position="112"/>
        <end position="134"/>
    </location>
</feature>
<dbReference type="RefSeq" id="WP_096475474.1">
    <property type="nucleotide sequence ID" value="NZ_AP018112.1"/>
</dbReference>
<dbReference type="AlphaFoldDB" id="A0A1Y1BVU6"/>
<gene>
    <name evidence="2" type="ORF">BSFP_061040</name>
</gene>
<dbReference type="Gene3D" id="2.60.40.3910">
    <property type="entry name" value="Inclusion body protein"/>
    <property type="match status" value="1"/>
</dbReference>
<evidence type="ECO:0000313" key="2">
    <source>
        <dbReference type="EMBL" id="BAX63236.1"/>
    </source>
</evidence>
<dbReference type="Pfam" id="PF12306">
    <property type="entry name" value="PixA"/>
    <property type="match status" value="1"/>
</dbReference>
<organism evidence="2 3">
    <name type="scientific">Burkholderia stabilis</name>
    <dbReference type="NCBI Taxonomy" id="95485"/>
    <lineage>
        <taxon>Bacteria</taxon>
        <taxon>Pseudomonadati</taxon>
        <taxon>Pseudomonadota</taxon>
        <taxon>Betaproteobacteria</taxon>
        <taxon>Burkholderiales</taxon>
        <taxon>Burkholderiaceae</taxon>
        <taxon>Burkholderia</taxon>
        <taxon>Burkholderia cepacia complex</taxon>
    </lineage>
</organism>
<name>A0A1Y1BVU6_9BURK</name>
<evidence type="ECO:0000256" key="1">
    <source>
        <dbReference type="SAM" id="MobiDB-lite"/>
    </source>
</evidence>
<accession>A0A1Y1BVU6</accession>
<dbReference type="InterPro" id="IPR038712">
    <property type="entry name" value="PixA-like_sf"/>
</dbReference>